<dbReference type="PROSITE" id="PS50949">
    <property type="entry name" value="HTH_GNTR"/>
    <property type="match status" value="1"/>
</dbReference>
<evidence type="ECO:0000256" key="1">
    <source>
        <dbReference type="ARBA" id="ARBA00023015"/>
    </source>
</evidence>
<dbReference type="CDD" id="cd07377">
    <property type="entry name" value="WHTH_GntR"/>
    <property type="match status" value="1"/>
</dbReference>
<dbReference type="SUPFAM" id="SSF48008">
    <property type="entry name" value="GntR ligand-binding domain-like"/>
    <property type="match status" value="1"/>
</dbReference>
<dbReference type="PANTHER" id="PTHR43537:SF24">
    <property type="entry name" value="GLUCONATE OPERON TRANSCRIPTIONAL REPRESSOR"/>
    <property type="match status" value="1"/>
</dbReference>
<dbReference type="EMBL" id="CAEZWA010000049">
    <property type="protein sequence ID" value="CAB4641749.1"/>
    <property type="molecule type" value="Genomic_DNA"/>
</dbReference>
<keyword evidence="1" id="KW-0805">Transcription regulation</keyword>
<keyword evidence="3" id="KW-0804">Transcription</keyword>
<dbReference type="InterPro" id="IPR036388">
    <property type="entry name" value="WH-like_DNA-bd_sf"/>
</dbReference>
<dbReference type="Pfam" id="PF00392">
    <property type="entry name" value="GntR"/>
    <property type="match status" value="1"/>
</dbReference>
<name>A0A6J6K1J1_9ZZZZ</name>
<dbReference type="InterPro" id="IPR008920">
    <property type="entry name" value="TF_FadR/GntR_C"/>
</dbReference>
<dbReference type="Gene3D" id="1.10.10.10">
    <property type="entry name" value="Winged helix-like DNA-binding domain superfamily/Winged helix DNA-binding domain"/>
    <property type="match status" value="1"/>
</dbReference>
<dbReference type="InterPro" id="IPR000524">
    <property type="entry name" value="Tscrpt_reg_HTH_GntR"/>
</dbReference>
<dbReference type="InterPro" id="IPR011711">
    <property type="entry name" value="GntR_C"/>
</dbReference>
<keyword evidence="2" id="KW-0238">DNA-binding</keyword>
<feature type="domain" description="HTH gntR-type" evidence="4">
    <location>
        <begin position="30"/>
        <end position="100"/>
    </location>
</feature>
<dbReference type="GO" id="GO:0003700">
    <property type="term" value="F:DNA-binding transcription factor activity"/>
    <property type="evidence" value="ECO:0007669"/>
    <property type="project" value="InterPro"/>
</dbReference>
<dbReference type="GO" id="GO:0003677">
    <property type="term" value="F:DNA binding"/>
    <property type="evidence" value="ECO:0007669"/>
    <property type="project" value="UniProtKB-KW"/>
</dbReference>
<dbReference type="Pfam" id="PF07729">
    <property type="entry name" value="FCD"/>
    <property type="match status" value="1"/>
</dbReference>
<dbReference type="SMART" id="SM00345">
    <property type="entry name" value="HTH_GNTR"/>
    <property type="match status" value="1"/>
</dbReference>
<organism evidence="5">
    <name type="scientific">freshwater metagenome</name>
    <dbReference type="NCBI Taxonomy" id="449393"/>
    <lineage>
        <taxon>unclassified sequences</taxon>
        <taxon>metagenomes</taxon>
        <taxon>ecological metagenomes</taxon>
    </lineage>
</organism>
<evidence type="ECO:0000259" key="4">
    <source>
        <dbReference type="PROSITE" id="PS50949"/>
    </source>
</evidence>
<dbReference type="SUPFAM" id="SSF46785">
    <property type="entry name" value="Winged helix' DNA-binding domain"/>
    <property type="match status" value="1"/>
</dbReference>
<dbReference type="AlphaFoldDB" id="A0A6J6K1J1"/>
<reference evidence="5" key="1">
    <citation type="submission" date="2020-05" db="EMBL/GenBank/DDBJ databases">
        <authorList>
            <person name="Chiriac C."/>
            <person name="Salcher M."/>
            <person name="Ghai R."/>
            <person name="Kavagutti S V."/>
        </authorList>
    </citation>
    <scope>NUCLEOTIDE SEQUENCE</scope>
</reference>
<evidence type="ECO:0000256" key="3">
    <source>
        <dbReference type="ARBA" id="ARBA00023163"/>
    </source>
</evidence>
<dbReference type="PANTHER" id="PTHR43537">
    <property type="entry name" value="TRANSCRIPTIONAL REGULATOR, GNTR FAMILY"/>
    <property type="match status" value="1"/>
</dbReference>
<accession>A0A6J6K1J1</accession>
<dbReference type="InterPro" id="IPR036390">
    <property type="entry name" value="WH_DNA-bd_sf"/>
</dbReference>
<proteinExistence type="predicted"/>
<dbReference type="PRINTS" id="PR00035">
    <property type="entry name" value="HTHGNTR"/>
</dbReference>
<dbReference type="SMART" id="SM00895">
    <property type="entry name" value="FCD"/>
    <property type="match status" value="1"/>
</dbReference>
<sequence length="258" mass="28205">MDAFEVLQVDLEPSGPRSASSLLLTRIRGGNAYEETVERLLQTIRLGLIHPGEQLPPERELASMLNVSRDTVRDATSSLADAGYLVIRRGRYGGTFIADVLPVTSVIIGRDGELLNRHEYTKEQILDALTYRAVLESGAAYQAAAAELSVESREALLQAHLETKQASPDDYRRLDSRLHLLIAELTGSSTLVNQIAESRMKVNGLLNEFPLLSPNVAHSNEQHEAIVRAILEGNRDLASAEMLAHLEGSASLIKGFLA</sequence>
<evidence type="ECO:0000313" key="5">
    <source>
        <dbReference type="EMBL" id="CAB4641749.1"/>
    </source>
</evidence>
<dbReference type="Gene3D" id="1.20.120.530">
    <property type="entry name" value="GntR ligand-binding domain-like"/>
    <property type="match status" value="1"/>
</dbReference>
<protein>
    <submittedName>
        <fullName evidence="5">Unannotated protein</fullName>
    </submittedName>
</protein>
<gene>
    <name evidence="5" type="ORF">UFOPK2165_00383</name>
</gene>
<evidence type="ECO:0000256" key="2">
    <source>
        <dbReference type="ARBA" id="ARBA00023125"/>
    </source>
</evidence>